<name>A0A967B925_9RHOB</name>
<proteinExistence type="predicted"/>
<reference evidence="1" key="1">
    <citation type="submission" date="2020-03" db="EMBL/GenBank/DDBJ databases">
        <title>Roseovarius gahaiensis sp. nov., isolated from Gahai Saline Lake, China.</title>
        <authorList>
            <person name="Sun X."/>
        </authorList>
    </citation>
    <scope>NUCLEOTIDE SEQUENCE</scope>
    <source>
        <strain evidence="1">GH877</strain>
    </source>
</reference>
<accession>A0A967B925</accession>
<gene>
    <name evidence="1" type="ORF">HAT86_03640</name>
</gene>
<sequence length="236" mass="25475">MYAISLTSIPPRFECLGPVLTGLLAQRPAPARVILCLPRRYARFPGPVTPPPLPDGVDLLWHDTDLGPATKALPAALHLAGQMPRLIYCDDDWIMGPGWAAALLGAAQPHEATTGQGYSVTRLHRQPTAPTPQHTEIAQGFAGVCVDPAWLSARDMDPPLAAWPVDDIWLSGCLAHQGIFVRPVPAARQAMRLAHHDMHGLQNCVFDGCDRHDANTACLSLLTERYGLWPRLGGGG</sequence>
<dbReference type="Proteomes" id="UP000639775">
    <property type="component" value="Unassembled WGS sequence"/>
</dbReference>
<comment type="caution">
    <text evidence="1">The sequence shown here is derived from an EMBL/GenBank/DDBJ whole genome shotgun (WGS) entry which is preliminary data.</text>
</comment>
<evidence type="ECO:0000313" key="2">
    <source>
        <dbReference type="Proteomes" id="UP000639775"/>
    </source>
</evidence>
<dbReference type="AlphaFoldDB" id="A0A967B925"/>
<organism evidence="1 2">
    <name type="scientific">Roseovarius gahaiensis</name>
    <dbReference type="NCBI Taxonomy" id="2716691"/>
    <lineage>
        <taxon>Bacteria</taxon>
        <taxon>Pseudomonadati</taxon>
        <taxon>Pseudomonadota</taxon>
        <taxon>Alphaproteobacteria</taxon>
        <taxon>Rhodobacterales</taxon>
        <taxon>Roseobacteraceae</taxon>
        <taxon>Roseovarius</taxon>
    </lineage>
</organism>
<protein>
    <submittedName>
        <fullName evidence="1">Uncharacterized protein</fullName>
    </submittedName>
</protein>
<keyword evidence="2" id="KW-1185">Reference proteome</keyword>
<evidence type="ECO:0000313" key="1">
    <source>
        <dbReference type="EMBL" id="NHQ73560.1"/>
    </source>
</evidence>
<dbReference type="EMBL" id="JAAORB010000004">
    <property type="protein sequence ID" value="NHQ73560.1"/>
    <property type="molecule type" value="Genomic_DNA"/>
</dbReference>
<dbReference type="RefSeq" id="WP_167193512.1">
    <property type="nucleotide sequence ID" value="NZ_JAAORB010000004.1"/>
</dbReference>